<name>A0A026VT73_OOCBI</name>
<protein>
    <submittedName>
        <fullName evidence="1">Uncharacterized protein</fullName>
    </submittedName>
</protein>
<feature type="non-terminal residue" evidence="1">
    <location>
        <position position="47"/>
    </location>
</feature>
<keyword evidence="2" id="KW-1185">Reference proteome</keyword>
<accession>A0A026VT73</accession>
<evidence type="ECO:0000313" key="2">
    <source>
        <dbReference type="Proteomes" id="UP000053097"/>
    </source>
</evidence>
<evidence type="ECO:0000313" key="1">
    <source>
        <dbReference type="EMBL" id="EZA46676.1"/>
    </source>
</evidence>
<organism evidence="1 2">
    <name type="scientific">Ooceraea biroi</name>
    <name type="common">Clonal raider ant</name>
    <name type="synonym">Cerapachys biroi</name>
    <dbReference type="NCBI Taxonomy" id="2015173"/>
    <lineage>
        <taxon>Eukaryota</taxon>
        <taxon>Metazoa</taxon>
        <taxon>Ecdysozoa</taxon>
        <taxon>Arthropoda</taxon>
        <taxon>Hexapoda</taxon>
        <taxon>Insecta</taxon>
        <taxon>Pterygota</taxon>
        <taxon>Neoptera</taxon>
        <taxon>Endopterygota</taxon>
        <taxon>Hymenoptera</taxon>
        <taxon>Apocrita</taxon>
        <taxon>Aculeata</taxon>
        <taxon>Formicoidea</taxon>
        <taxon>Formicidae</taxon>
        <taxon>Dorylinae</taxon>
        <taxon>Ooceraea</taxon>
    </lineage>
</organism>
<reference evidence="1 2" key="1">
    <citation type="journal article" date="2014" name="Curr. Biol.">
        <title>The genome of the clonal raider ant Cerapachys biroi.</title>
        <authorList>
            <person name="Oxley P.R."/>
            <person name="Ji L."/>
            <person name="Fetter-Pruneda I."/>
            <person name="McKenzie S.K."/>
            <person name="Li C."/>
            <person name="Hu H."/>
            <person name="Zhang G."/>
            <person name="Kronauer D.J."/>
        </authorList>
    </citation>
    <scope>NUCLEOTIDE SEQUENCE [LARGE SCALE GENOMIC DNA]</scope>
</reference>
<dbReference type="Proteomes" id="UP000053097">
    <property type="component" value="Unassembled WGS sequence"/>
</dbReference>
<dbReference type="AlphaFoldDB" id="A0A026VT73"/>
<proteinExistence type="predicted"/>
<gene>
    <name evidence="1" type="ORF">X777_03569</name>
</gene>
<dbReference type="EMBL" id="KK108595">
    <property type="protein sequence ID" value="EZA46676.1"/>
    <property type="molecule type" value="Genomic_DNA"/>
</dbReference>
<sequence length="47" mass="5552">MTSIVEHFRLHRTLLLAIGLWPNNQSKFIELQFSLFFAVPNSFVIFQ</sequence>